<organism evidence="3 4">
    <name type="scientific">Paenarthrobacter nicotinovorans</name>
    <name type="common">Arthrobacter nicotinovorans</name>
    <dbReference type="NCBI Taxonomy" id="29320"/>
    <lineage>
        <taxon>Bacteria</taxon>
        <taxon>Bacillati</taxon>
        <taxon>Actinomycetota</taxon>
        <taxon>Actinomycetes</taxon>
        <taxon>Micrococcales</taxon>
        <taxon>Micrococcaceae</taxon>
        <taxon>Paenarthrobacter</taxon>
    </lineage>
</organism>
<keyword evidence="4" id="KW-1185">Reference proteome</keyword>
<evidence type="ECO:0000256" key="1">
    <source>
        <dbReference type="SAM" id="MobiDB-lite"/>
    </source>
</evidence>
<dbReference type="InterPro" id="IPR002711">
    <property type="entry name" value="HNH"/>
</dbReference>
<dbReference type="EMBL" id="JAUSSW010000003">
    <property type="protein sequence ID" value="MDQ0101926.1"/>
    <property type="molecule type" value="Genomic_DNA"/>
</dbReference>
<feature type="region of interest" description="Disordered" evidence="1">
    <location>
        <begin position="452"/>
        <end position="517"/>
    </location>
</feature>
<dbReference type="Gene3D" id="1.10.30.50">
    <property type="match status" value="1"/>
</dbReference>
<evidence type="ECO:0000259" key="2">
    <source>
        <dbReference type="SMART" id="SM00507"/>
    </source>
</evidence>
<comment type="caution">
    <text evidence="3">The sequence shown here is derived from an EMBL/GenBank/DDBJ whole genome shotgun (WGS) entry which is preliminary data.</text>
</comment>
<name>A0ABT9TJV6_PAENI</name>
<gene>
    <name evidence="3" type="ORF">J2T10_001568</name>
</gene>
<feature type="region of interest" description="Disordered" evidence="1">
    <location>
        <begin position="1"/>
        <end position="45"/>
    </location>
</feature>
<dbReference type="InterPro" id="IPR003615">
    <property type="entry name" value="HNH_nuc"/>
</dbReference>
<feature type="compositionally biased region" description="Basic and acidic residues" evidence="1">
    <location>
        <begin position="507"/>
        <end position="517"/>
    </location>
</feature>
<dbReference type="Pfam" id="PF01844">
    <property type="entry name" value="HNH"/>
    <property type="match status" value="1"/>
</dbReference>
<evidence type="ECO:0000313" key="3">
    <source>
        <dbReference type="EMBL" id="MDQ0101926.1"/>
    </source>
</evidence>
<feature type="compositionally biased region" description="Low complexity" evidence="1">
    <location>
        <begin position="15"/>
        <end position="28"/>
    </location>
</feature>
<dbReference type="CDD" id="cd00085">
    <property type="entry name" value="HNHc"/>
    <property type="match status" value="1"/>
</dbReference>
<proteinExistence type="predicted"/>
<accession>A0ABT9TJV6</accession>
<dbReference type="Proteomes" id="UP001244563">
    <property type="component" value="Unassembled WGS sequence"/>
</dbReference>
<dbReference type="RefSeq" id="WP_197493538.1">
    <property type="nucleotide sequence ID" value="NZ_BDDW01000002.1"/>
</dbReference>
<feature type="domain" description="HNH nuclease" evidence="2">
    <location>
        <begin position="390"/>
        <end position="440"/>
    </location>
</feature>
<feature type="compositionally biased region" description="Basic and acidic residues" evidence="1">
    <location>
        <begin position="1"/>
        <end position="11"/>
    </location>
</feature>
<feature type="region of interest" description="Disordered" evidence="1">
    <location>
        <begin position="322"/>
        <end position="347"/>
    </location>
</feature>
<sequence>MEWIREGREPVEGQSAAGPVGSAGASVVESDPGPAVPGSGVEGPGSLSGDLIGQLRVLEEMKSAICGLQARVAAAFEAARSAERAAAGVPVSERGDDVGAEIALARRESPNRGARLLGLAKALVFEMPRTMAALDSGMLNEWRATLLVKETACLSVEDRAGVDAELAADTGTFEGVGDKGVIAAARAAAYQRDPRSVAQRAARAAADRTVTLRPAPDTMTVLTALLPAAQGVAAYAALSRAADSVRARGGAGSGAAERGRGQVMADTLVERLTGKAGGISGVEVQLVMTDRALFQGDSEPARLQGYGVVPAQWARELANPEAAGNTTADAGQAGISGRRTGGMGRAGTLSQTLAPVRDSEYGLWLRRLYTAPTSGELLTTDSKSRLFPPRLRRFIETRDYTCRTPYCDAPIRHIDHVVPWQHGGPTTVDNGAGLCEACNHTKEHPGWTAATTEAGTTQPITTEAANTRPGNPTPADPGTRTRHTLKLRTPSGHNYESKAPPLPGGSDRIRSTKDGRD</sequence>
<reference evidence="3 4" key="1">
    <citation type="submission" date="2023-07" db="EMBL/GenBank/DDBJ databases">
        <title>Sorghum-associated microbial communities from plants grown in Nebraska, USA.</title>
        <authorList>
            <person name="Schachtman D."/>
        </authorList>
    </citation>
    <scope>NUCLEOTIDE SEQUENCE [LARGE SCALE GENOMIC DNA]</scope>
    <source>
        <strain evidence="3 4">CC523</strain>
    </source>
</reference>
<dbReference type="SMART" id="SM00507">
    <property type="entry name" value="HNHc"/>
    <property type="match status" value="1"/>
</dbReference>
<evidence type="ECO:0000313" key="4">
    <source>
        <dbReference type="Proteomes" id="UP001244563"/>
    </source>
</evidence>
<protein>
    <recommendedName>
        <fullName evidence="2">HNH nuclease domain-containing protein</fullName>
    </recommendedName>
</protein>
<feature type="compositionally biased region" description="Polar residues" evidence="1">
    <location>
        <begin position="458"/>
        <end position="470"/>
    </location>
</feature>